<comment type="similarity">
    <text evidence="1">Belongs to the peptidase C48 family.</text>
</comment>
<sequence length="359" mass="41860">MITPISYAPPSAEEKLRMNETVDEGFSTPLKSTPLNSFNTIALKLKVPQTAKNIKEGEEGEEDLENIREKRKTKPVESLKSPYLQRVVVMKNRVQDIERKVAETIFAARGELDDVLFNSYFIDGQRIHFESFKERNEISAGVIDMWAYIHNMAEEKRNVGSLKKLYGHTSMITAEMANMTHNSKALTQKFNENMKNLLFLSPVYESIRDIDLALFPMMLGDDHYYVVCFNLKEPQIHILDNMDHKQSVKDRYQKKLVNLRYQFIKFLKDNGHRNYQALNSYKVGNMKMPWQTKHNFIDCGIFAMRHMETYSGKKDFDAGFVKEGAEQDQQIEDLRKKYLSKILLSDYNENKHVVESEVE</sequence>
<dbReference type="AlphaFoldDB" id="A0A2U1LRU9"/>
<protein>
    <recommendedName>
        <fullName evidence="5">Ubiquitin-like protease family profile domain-containing protein</fullName>
    </recommendedName>
</protein>
<accession>A0A2U1LRU9</accession>
<evidence type="ECO:0000313" key="7">
    <source>
        <dbReference type="Proteomes" id="UP000245207"/>
    </source>
</evidence>
<dbReference type="Pfam" id="PF02902">
    <property type="entry name" value="Peptidase_C48"/>
    <property type="match status" value="1"/>
</dbReference>
<dbReference type="SUPFAM" id="SSF54001">
    <property type="entry name" value="Cysteine proteinases"/>
    <property type="match status" value="1"/>
</dbReference>
<evidence type="ECO:0000256" key="4">
    <source>
        <dbReference type="SAM" id="MobiDB-lite"/>
    </source>
</evidence>
<keyword evidence="7" id="KW-1185">Reference proteome</keyword>
<evidence type="ECO:0000256" key="1">
    <source>
        <dbReference type="ARBA" id="ARBA00005234"/>
    </source>
</evidence>
<evidence type="ECO:0000256" key="3">
    <source>
        <dbReference type="ARBA" id="ARBA00022801"/>
    </source>
</evidence>
<dbReference type="InterPro" id="IPR038765">
    <property type="entry name" value="Papain-like_cys_pep_sf"/>
</dbReference>
<evidence type="ECO:0000256" key="2">
    <source>
        <dbReference type="ARBA" id="ARBA00022670"/>
    </source>
</evidence>
<organism evidence="6 7">
    <name type="scientific">Artemisia annua</name>
    <name type="common">Sweet wormwood</name>
    <dbReference type="NCBI Taxonomy" id="35608"/>
    <lineage>
        <taxon>Eukaryota</taxon>
        <taxon>Viridiplantae</taxon>
        <taxon>Streptophyta</taxon>
        <taxon>Embryophyta</taxon>
        <taxon>Tracheophyta</taxon>
        <taxon>Spermatophyta</taxon>
        <taxon>Magnoliopsida</taxon>
        <taxon>eudicotyledons</taxon>
        <taxon>Gunneridae</taxon>
        <taxon>Pentapetalae</taxon>
        <taxon>asterids</taxon>
        <taxon>campanulids</taxon>
        <taxon>Asterales</taxon>
        <taxon>Asteraceae</taxon>
        <taxon>Asteroideae</taxon>
        <taxon>Anthemideae</taxon>
        <taxon>Artemisiinae</taxon>
        <taxon>Artemisia</taxon>
    </lineage>
</organism>
<dbReference type="EMBL" id="PKPP01008055">
    <property type="protein sequence ID" value="PWA51704.1"/>
    <property type="molecule type" value="Genomic_DNA"/>
</dbReference>
<proteinExistence type="inferred from homology"/>
<evidence type="ECO:0000259" key="5">
    <source>
        <dbReference type="Pfam" id="PF02902"/>
    </source>
</evidence>
<dbReference type="Proteomes" id="UP000245207">
    <property type="component" value="Unassembled WGS sequence"/>
</dbReference>
<reference evidence="6 7" key="1">
    <citation type="journal article" date="2018" name="Mol. Plant">
        <title>The genome of Artemisia annua provides insight into the evolution of Asteraceae family and artemisinin biosynthesis.</title>
        <authorList>
            <person name="Shen Q."/>
            <person name="Zhang L."/>
            <person name="Liao Z."/>
            <person name="Wang S."/>
            <person name="Yan T."/>
            <person name="Shi P."/>
            <person name="Liu M."/>
            <person name="Fu X."/>
            <person name="Pan Q."/>
            <person name="Wang Y."/>
            <person name="Lv Z."/>
            <person name="Lu X."/>
            <person name="Zhang F."/>
            <person name="Jiang W."/>
            <person name="Ma Y."/>
            <person name="Chen M."/>
            <person name="Hao X."/>
            <person name="Li L."/>
            <person name="Tang Y."/>
            <person name="Lv G."/>
            <person name="Zhou Y."/>
            <person name="Sun X."/>
            <person name="Brodelius P.E."/>
            <person name="Rose J.K.C."/>
            <person name="Tang K."/>
        </authorList>
    </citation>
    <scope>NUCLEOTIDE SEQUENCE [LARGE SCALE GENOMIC DNA]</scope>
    <source>
        <strain evidence="7">cv. Huhao1</strain>
        <tissue evidence="6">Leaf</tissue>
    </source>
</reference>
<dbReference type="GO" id="GO:0006508">
    <property type="term" value="P:proteolysis"/>
    <property type="evidence" value="ECO:0007669"/>
    <property type="project" value="UniProtKB-KW"/>
</dbReference>
<comment type="caution">
    <text evidence="6">The sequence shown here is derived from an EMBL/GenBank/DDBJ whole genome shotgun (WGS) entry which is preliminary data.</text>
</comment>
<feature type="region of interest" description="Disordered" evidence="4">
    <location>
        <begin position="54"/>
        <end position="73"/>
    </location>
</feature>
<feature type="domain" description="Ubiquitin-like protease family profile" evidence="5">
    <location>
        <begin position="204"/>
        <end position="338"/>
    </location>
</feature>
<keyword evidence="2" id="KW-0645">Protease</keyword>
<dbReference type="InterPro" id="IPR003653">
    <property type="entry name" value="Peptidase_C48_C"/>
</dbReference>
<dbReference type="OrthoDB" id="1636071at2759"/>
<gene>
    <name evidence="6" type="ORF">CTI12_AA459710</name>
</gene>
<keyword evidence="3" id="KW-0378">Hydrolase</keyword>
<dbReference type="Gene3D" id="3.40.395.10">
    <property type="entry name" value="Adenoviral Proteinase, Chain A"/>
    <property type="match status" value="1"/>
</dbReference>
<name>A0A2U1LRU9_ARTAN</name>
<evidence type="ECO:0000313" key="6">
    <source>
        <dbReference type="EMBL" id="PWA51704.1"/>
    </source>
</evidence>
<dbReference type="GO" id="GO:0008234">
    <property type="term" value="F:cysteine-type peptidase activity"/>
    <property type="evidence" value="ECO:0007669"/>
    <property type="project" value="InterPro"/>
</dbReference>